<protein>
    <recommendedName>
        <fullName evidence="2">SWR1-complex protein 5</fullName>
    </recommendedName>
</protein>
<comment type="similarity">
    <text evidence="1">Belongs to the SWC5 family.</text>
</comment>
<sequence length="350" mass="38222">MAAKDKKPASEPQEDEDYDSNEDEDFNPDLAPAADEDVSATSDSDSDGDGTTVTAKKPKSKSAKRKAPVPADEELDSGDEATIKERKRKRRKGKDQDEDSGGEGGLIKTRAQRLVEKAERKERKRADRGEVTVDVEDLWARLHAVPVGRHDTPPPAEGEQSGTKDGATGELVQPSDQLIRIKRRIAFAGEITEVEEEVLKSSPAAQAYLAEHPEADPENAKSRSAASGQQGTTSDSELQRPLKRPSIFEPNPTAIVRGVSSDKLRPRAPGRLDVLMAERRAAEEKKKKAERMSTVQKSAVDWKGFVADQGIAEELDVYGKSKGGFMAREQFLDRVAGANEEARRAARLKG</sequence>
<feature type="compositionally biased region" description="Polar residues" evidence="3">
    <location>
        <begin position="222"/>
        <end position="236"/>
    </location>
</feature>
<feature type="compositionally biased region" description="Basic residues" evidence="3">
    <location>
        <begin position="56"/>
        <end position="67"/>
    </location>
</feature>
<evidence type="ECO:0000259" key="4">
    <source>
        <dbReference type="PROSITE" id="PS51279"/>
    </source>
</evidence>
<feature type="domain" description="BCNT-C" evidence="4">
    <location>
        <begin position="272"/>
        <end position="350"/>
    </location>
</feature>
<evidence type="ECO:0000256" key="1">
    <source>
        <dbReference type="ARBA" id="ARBA00010465"/>
    </source>
</evidence>
<comment type="caution">
    <text evidence="5">The sequence shown here is derived from an EMBL/GenBank/DDBJ whole genome shotgun (WGS) entry which is preliminary data.</text>
</comment>
<dbReference type="InterPro" id="IPR011421">
    <property type="entry name" value="BCNT-C"/>
</dbReference>
<feature type="region of interest" description="Disordered" evidence="3">
    <location>
        <begin position="144"/>
        <end position="175"/>
    </location>
</feature>
<dbReference type="InterPro" id="IPR027124">
    <property type="entry name" value="Swc5/CFDP1/2"/>
</dbReference>
<dbReference type="Proteomes" id="UP000803884">
    <property type="component" value="Unassembled WGS sequence"/>
</dbReference>
<feature type="region of interest" description="Disordered" evidence="3">
    <location>
        <begin position="205"/>
        <end position="270"/>
    </location>
</feature>
<organism evidence="5 6">
    <name type="scientific">Cladosporium halotolerans</name>
    <dbReference type="NCBI Taxonomy" id="1052096"/>
    <lineage>
        <taxon>Eukaryota</taxon>
        <taxon>Fungi</taxon>
        <taxon>Dikarya</taxon>
        <taxon>Ascomycota</taxon>
        <taxon>Pezizomycotina</taxon>
        <taxon>Dothideomycetes</taxon>
        <taxon>Dothideomycetidae</taxon>
        <taxon>Cladosporiales</taxon>
        <taxon>Cladosporiaceae</taxon>
        <taxon>Cladosporium</taxon>
    </lineage>
</organism>
<dbReference type="PANTHER" id="PTHR48407:SF1">
    <property type="entry name" value="CRANIOFACIAL DEVELOPMENT PROTEIN 1"/>
    <property type="match status" value="1"/>
</dbReference>
<feature type="region of interest" description="Disordered" evidence="3">
    <location>
        <begin position="1"/>
        <end position="132"/>
    </location>
</feature>
<dbReference type="GeneID" id="96008297"/>
<evidence type="ECO:0000256" key="2">
    <source>
        <dbReference type="ARBA" id="ARBA00019138"/>
    </source>
</evidence>
<feature type="compositionally biased region" description="Acidic residues" evidence="3">
    <location>
        <begin position="12"/>
        <end position="27"/>
    </location>
</feature>
<accession>A0AB34KKW5</accession>
<dbReference type="RefSeq" id="XP_069227823.1">
    <property type="nucleotide sequence ID" value="XM_069375459.1"/>
</dbReference>
<dbReference type="AlphaFoldDB" id="A0AB34KKW5"/>
<feature type="compositionally biased region" description="Basic and acidic residues" evidence="3">
    <location>
        <begin position="113"/>
        <end position="131"/>
    </location>
</feature>
<proteinExistence type="inferred from homology"/>
<dbReference type="GO" id="GO:0000812">
    <property type="term" value="C:Swr1 complex"/>
    <property type="evidence" value="ECO:0007669"/>
    <property type="project" value="TreeGrafter"/>
</dbReference>
<keyword evidence="6" id="KW-1185">Reference proteome</keyword>
<reference evidence="5 6" key="1">
    <citation type="journal article" date="2020" name="Microbiol. Resour. Announc.">
        <title>Draft Genome Sequence of a Cladosporium Species Isolated from the Mesophotic Ascidian Didemnum maculosum.</title>
        <authorList>
            <person name="Gioti A."/>
            <person name="Siaperas R."/>
            <person name="Nikolaivits E."/>
            <person name="Le Goff G."/>
            <person name="Ouazzani J."/>
            <person name="Kotoulas G."/>
            <person name="Topakas E."/>
        </authorList>
    </citation>
    <scope>NUCLEOTIDE SEQUENCE [LARGE SCALE GENOMIC DNA]</scope>
    <source>
        <strain evidence="5 6">TM138-S3</strain>
    </source>
</reference>
<dbReference type="Pfam" id="PF07572">
    <property type="entry name" value="BCNT"/>
    <property type="match status" value="1"/>
</dbReference>
<feature type="compositionally biased region" description="Acidic residues" evidence="3">
    <location>
        <begin position="34"/>
        <end position="48"/>
    </location>
</feature>
<evidence type="ECO:0000313" key="6">
    <source>
        <dbReference type="Proteomes" id="UP000803884"/>
    </source>
</evidence>
<dbReference type="PANTHER" id="PTHR48407">
    <property type="entry name" value="CRANIOFACIAL DEVELOPMENT PROTEIN 1"/>
    <property type="match status" value="1"/>
</dbReference>
<feature type="compositionally biased region" description="Basic and acidic residues" evidence="3">
    <location>
        <begin position="211"/>
        <end position="221"/>
    </location>
</feature>
<evidence type="ECO:0000313" key="5">
    <source>
        <dbReference type="EMBL" id="KAL1584717.1"/>
    </source>
</evidence>
<dbReference type="PROSITE" id="PS51279">
    <property type="entry name" value="BCNT_C"/>
    <property type="match status" value="1"/>
</dbReference>
<gene>
    <name evidence="5" type="ORF">WHR41_06854</name>
</gene>
<evidence type="ECO:0000256" key="3">
    <source>
        <dbReference type="SAM" id="MobiDB-lite"/>
    </source>
</evidence>
<dbReference type="EMBL" id="JAAQHG020000024">
    <property type="protein sequence ID" value="KAL1584717.1"/>
    <property type="molecule type" value="Genomic_DNA"/>
</dbReference>
<name>A0AB34KKW5_9PEZI</name>